<dbReference type="PANTHER" id="PTHR30086:SF20">
    <property type="entry name" value="ARGININE EXPORTER PROTEIN ARGO-RELATED"/>
    <property type="match status" value="1"/>
</dbReference>
<proteinExistence type="predicted"/>
<dbReference type="PANTHER" id="PTHR30086">
    <property type="entry name" value="ARGININE EXPORTER PROTEIN ARGO"/>
    <property type="match status" value="1"/>
</dbReference>
<evidence type="ECO:0000313" key="7">
    <source>
        <dbReference type="EMBL" id="MBL4937244.1"/>
    </source>
</evidence>
<dbReference type="InterPro" id="IPR001123">
    <property type="entry name" value="LeuE-type"/>
</dbReference>
<name>A0ABS1TD10_9CLOT</name>
<feature type="transmembrane region" description="Helical" evidence="6">
    <location>
        <begin position="38"/>
        <end position="64"/>
    </location>
</feature>
<evidence type="ECO:0000256" key="1">
    <source>
        <dbReference type="ARBA" id="ARBA00004651"/>
    </source>
</evidence>
<organism evidence="7 8">
    <name type="scientific">Clostridium rhizosphaerae</name>
    <dbReference type="NCBI Taxonomy" id="2803861"/>
    <lineage>
        <taxon>Bacteria</taxon>
        <taxon>Bacillati</taxon>
        <taxon>Bacillota</taxon>
        <taxon>Clostridia</taxon>
        <taxon>Eubacteriales</taxon>
        <taxon>Clostridiaceae</taxon>
        <taxon>Clostridium</taxon>
    </lineage>
</organism>
<dbReference type="RefSeq" id="WP_202749998.1">
    <property type="nucleotide sequence ID" value="NZ_JAESWC010000014.1"/>
</dbReference>
<gene>
    <name evidence="7" type="ORF">JK636_16065</name>
</gene>
<keyword evidence="2" id="KW-1003">Cell membrane</keyword>
<evidence type="ECO:0000256" key="4">
    <source>
        <dbReference type="ARBA" id="ARBA00022989"/>
    </source>
</evidence>
<protein>
    <submittedName>
        <fullName evidence="7">LysE family transporter</fullName>
    </submittedName>
</protein>
<keyword evidence="3 6" id="KW-0812">Transmembrane</keyword>
<evidence type="ECO:0000256" key="3">
    <source>
        <dbReference type="ARBA" id="ARBA00022692"/>
    </source>
</evidence>
<accession>A0ABS1TD10</accession>
<evidence type="ECO:0000313" key="8">
    <source>
        <dbReference type="Proteomes" id="UP000632377"/>
    </source>
</evidence>
<keyword evidence="5 6" id="KW-0472">Membrane</keyword>
<feature type="transmembrane region" description="Helical" evidence="6">
    <location>
        <begin position="6"/>
        <end position="26"/>
    </location>
</feature>
<keyword evidence="4 6" id="KW-1133">Transmembrane helix</keyword>
<evidence type="ECO:0000256" key="2">
    <source>
        <dbReference type="ARBA" id="ARBA00022475"/>
    </source>
</evidence>
<feature type="transmembrane region" description="Helical" evidence="6">
    <location>
        <begin position="145"/>
        <end position="167"/>
    </location>
</feature>
<sequence>MLKYFAQGLLLGLSYVAPIGTQNLYVINSAIKKTRLKALQTALITVVFDVSLAAACFFGIGFLIDKSFVLRNALLLIGGSIVTYIGIGLIRTSAGVSDKINVDNSLIKIVTTCFVVTWFNPQAVIDGSLLLGGYKASLPQDMSKYFILGVCTASFLWFTSLSSIISTVKHSFNSKVIKIINIVCGIIIVVYGIKLMYTFFFN</sequence>
<comment type="subcellular location">
    <subcellularLocation>
        <location evidence="1">Cell membrane</location>
        <topology evidence="1">Multi-pass membrane protein</topology>
    </subcellularLocation>
</comment>
<comment type="caution">
    <text evidence="7">The sequence shown here is derived from an EMBL/GenBank/DDBJ whole genome shotgun (WGS) entry which is preliminary data.</text>
</comment>
<feature type="transmembrane region" description="Helical" evidence="6">
    <location>
        <begin position="70"/>
        <end position="94"/>
    </location>
</feature>
<evidence type="ECO:0000256" key="6">
    <source>
        <dbReference type="SAM" id="Phobius"/>
    </source>
</evidence>
<dbReference type="Pfam" id="PF01810">
    <property type="entry name" value="LysE"/>
    <property type="match status" value="1"/>
</dbReference>
<keyword evidence="8" id="KW-1185">Reference proteome</keyword>
<dbReference type="Proteomes" id="UP000632377">
    <property type="component" value="Unassembled WGS sequence"/>
</dbReference>
<feature type="transmembrane region" description="Helical" evidence="6">
    <location>
        <begin position="106"/>
        <end position="125"/>
    </location>
</feature>
<evidence type="ECO:0000256" key="5">
    <source>
        <dbReference type="ARBA" id="ARBA00023136"/>
    </source>
</evidence>
<feature type="transmembrane region" description="Helical" evidence="6">
    <location>
        <begin position="179"/>
        <end position="200"/>
    </location>
</feature>
<reference evidence="7 8" key="1">
    <citation type="submission" date="2021-01" db="EMBL/GenBank/DDBJ databases">
        <title>Genome public.</title>
        <authorList>
            <person name="Liu C."/>
            <person name="Sun Q."/>
        </authorList>
    </citation>
    <scope>NUCLEOTIDE SEQUENCE [LARGE SCALE GENOMIC DNA]</scope>
    <source>
        <strain evidence="7 8">YIM B02515</strain>
    </source>
</reference>
<dbReference type="EMBL" id="JAESWC010000014">
    <property type="protein sequence ID" value="MBL4937244.1"/>
    <property type="molecule type" value="Genomic_DNA"/>
</dbReference>